<comment type="similarity">
    <text evidence="1">Belongs to the class-II fumarase/aspartase family.</text>
</comment>
<dbReference type="PRINTS" id="PR00145">
    <property type="entry name" value="ARGSUCLYASE"/>
</dbReference>
<dbReference type="PRINTS" id="PR00149">
    <property type="entry name" value="FUMRATELYASE"/>
</dbReference>
<evidence type="ECO:0000313" key="3">
    <source>
        <dbReference type="EMBL" id="RAI41174.1"/>
    </source>
</evidence>
<reference evidence="3 4" key="1">
    <citation type="submission" date="2017-07" db="EMBL/GenBank/DDBJ databases">
        <title>Draft Genome Sequences of Select Purple Nonsulfur Bacteria.</title>
        <authorList>
            <person name="Lasarre B."/>
            <person name="Mckinlay J.B."/>
        </authorList>
    </citation>
    <scope>NUCLEOTIDE SEQUENCE [LARGE SCALE GENOMIC DNA]</scope>
    <source>
        <strain evidence="3 4">DSM 11907</strain>
    </source>
</reference>
<protein>
    <submittedName>
        <fullName evidence="3">3-carboxy-cis,cis-muconate cycloisomerase</fullName>
        <ecNumber evidence="3">5.5.1.2</ecNumber>
    </submittedName>
</protein>
<accession>A0A327KTA3</accession>
<proteinExistence type="inferred from homology"/>
<dbReference type="PANTHER" id="PTHR43172:SF2">
    <property type="entry name" value="ADENYLOSUCCINATE LYASE C-TERMINAL DOMAIN-CONTAINING PROTEIN"/>
    <property type="match status" value="1"/>
</dbReference>
<dbReference type="Proteomes" id="UP000248863">
    <property type="component" value="Unassembled WGS sequence"/>
</dbReference>
<dbReference type="InterPro" id="IPR022761">
    <property type="entry name" value="Fumarate_lyase_N"/>
</dbReference>
<keyword evidence="4" id="KW-1185">Reference proteome</keyword>
<dbReference type="Pfam" id="PF00206">
    <property type="entry name" value="Lyase_1"/>
    <property type="match status" value="1"/>
</dbReference>
<dbReference type="SMART" id="SM00998">
    <property type="entry name" value="ADSL_C"/>
    <property type="match status" value="1"/>
</dbReference>
<dbReference type="OrthoDB" id="9768878at2"/>
<dbReference type="AlphaFoldDB" id="A0A327KTA3"/>
<dbReference type="Gene3D" id="1.20.200.10">
    <property type="entry name" value="Fumarase/aspartase (Central domain)"/>
    <property type="match status" value="1"/>
</dbReference>
<dbReference type="InterPro" id="IPR008948">
    <property type="entry name" value="L-Aspartase-like"/>
</dbReference>
<dbReference type="EMBL" id="NPEU01000023">
    <property type="protein sequence ID" value="RAI41174.1"/>
    <property type="molecule type" value="Genomic_DNA"/>
</dbReference>
<evidence type="ECO:0000256" key="1">
    <source>
        <dbReference type="ARBA" id="ARBA00034772"/>
    </source>
</evidence>
<evidence type="ECO:0000313" key="4">
    <source>
        <dbReference type="Proteomes" id="UP000248863"/>
    </source>
</evidence>
<dbReference type="InterPro" id="IPR019468">
    <property type="entry name" value="AdenyloSucc_lyase_C"/>
</dbReference>
<keyword evidence="3" id="KW-0413">Isomerase</keyword>
<dbReference type="Gene3D" id="1.10.40.30">
    <property type="entry name" value="Fumarase/aspartase (C-terminal domain)"/>
    <property type="match status" value="1"/>
</dbReference>
<dbReference type="Pfam" id="PF10397">
    <property type="entry name" value="ADSL_C"/>
    <property type="match status" value="1"/>
</dbReference>
<name>A0A327KTA3_9BRAD</name>
<dbReference type="InterPro" id="IPR000362">
    <property type="entry name" value="Fumarate_lyase_fam"/>
</dbReference>
<sequence>MQVRPTATTVLDSILYRDAFGTPAMRGVFSDLARVSRYVEVEVALAQAEARCGLIPPEAAAEIARLAKAEALDFDLLGKETDLVGYPILPLVHQLATQCGEAGRYLHWGATTQDIMDTAVVLQVRDALALVASDVDSLREILAGLARRHRGTPMAGRTHLQHALPITFGYKAAIWLAMFDRHAERLAQLPPRVLVGSFGGAAGTLASLGGDGLEVQKALCEELGLGVPVSTWHVARDGFAETVNLLALITASLGKIALDVMIMASTEFGELYEPFTQGRGASSTMPQKRNPISSELMLAAAKSVRQHAGLMLDAMIQDFERATGPWHAEWIAIPEAFLLTAGALHQAKFALGGLVVDEARMARNLGLTDGLIVAEAVMMRLAPALGRQTAHDVVYAACRAAAEGQGTLSDVLARDPAVARHLDRAALDRLTDPANYLGLADEMVDRVLASRPRDSDNQNTSR</sequence>
<comment type="caution">
    <text evidence="3">The sequence shown here is derived from an EMBL/GenBank/DDBJ whole genome shotgun (WGS) entry which is preliminary data.</text>
</comment>
<gene>
    <name evidence="3" type="ORF">CH338_03870</name>
</gene>
<evidence type="ECO:0000259" key="2">
    <source>
        <dbReference type="SMART" id="SM00998"/>
    </source>
</evidence>
<feature type="domain" description="Adenylosuccinate lyase C-terminal" evidence="2">
    <location>
        <begin position="369"/>
        <end position="448"/>
    </location>
</feature>
<dbReference type="PANTHER" id="PTHR43172">
    <property type="entry name" value="ADENYLOSUCCINATE LYASE"/>
    <property type="match status" value="1"/>
</dbReference>
<dbReference type="GO" id="GO:0047472">
    <property type="term" value="F:3-carboxy-cis,cis-muconate cycloisomerase activity"/>
    <property type="evidence" value="ECO:0007669"/>
    <property type="project" value="UniProtKB-EC"/>
</dbReference>
<dbReference type="RefSeq" id="WP_111355694.1">
    <property type="nucleotide sequence ID" value="NZ_NHSK01000164.1"/>
</dbReference>
<dbReference type="CDD" id="cd01597">
    <property type="entry name" value="pCLME"/>
    <property type="match status" value="1"/>
</dbReference>
<dbReference type="SUPFAM" id="SSF48557">
    <property type="entry name" value="L-aspartase-like"/>
    <property type="match status" value="1"/>
</dbReference>
<dbReference type="EC" id="5.5.1.2" evidence="3"/>
<dbReference type="FunFam" id="1.20.200.10:FF:000014">
    <property type="entry name" value="3-carboxy-cis,cis-muconate cycloisomerase"/>
    <property type="match status" value="1"/>
</dbReference>
<organism evidence="3 4">
    <name type="scientific">Rhodoplanes elegans</name>
    <dbReference type="NCBI Taxonomy" id="29408"/>
    <lineage>
        <taxon>Bacteria</taxon>
        <taxon>Pseudomonadati</taxon>
        <taxon>Pseudomonadota</taxon>
        <taxon>Alphaproteobacteria</taxon>
        <taxon>Hyphomicrobiales</taxon>
        <taxon>Nitrobacteraceae</taxon>
        <taxon>Rhodoplanes</taxon>
    </lineage>
</organism>